<proteinExistence type="predicted"/>
<dbReference type="EMBL" id="VOFY01000009">
    <property type="protein sequence ID" value="KAA8589770.1"/>
    <property type="molecule type" value="Genomic_DNA"/>
</dbReference>
<evidence type="ECO:0000256" key="1">
    <source>
        <dbReference type="SAM" id="MobiDB-lite"/>
    </source>
</evidence>
<sequence>MVLAYGSTAGLRDFVEVLQIVVIEHKSPGDKKPAKNVKNTEKSEVNYLAPLPAGESEDPLESVRQELISGT</sequence>
<dbReference type="Proteomes" id="UP000327493">
    <property type="component" value="Chromosome 9"/>
</dbReference>
<keyword evidence="3" id="KW-1185">Reference proteome</keyword>
<reference evidence="2 3" key="1">
    <citation type="submission" date="2019-08" db="EMBL/GenBank/DDBJ databases">
        <title>A chromosome-level genome assembly, high-density linkage maps, and genome scans reveal the genomic architecture of hybrid incompatibilities underlying speciation via character displacement in darters (Percidae: Etheostominae).</title>
        <authorList>
            <person name="Moran R.L."/>
            <person name="Catchen J.M."/>
            <person name="Fuller R.C."/>
        </authorList>
    </citation>
    <scope>NUCLEOTIDE SEQUENCE [LARGE SCALE GENOMIC DNA]</scope>
    <source>
        <strain evidence="2">EspeVRDwgs_2016</strain>
        <tissue evidence="2">Muscle</tissue>
    </source>
</reference>
<evidence type="ECO:0000313" key="3">
    <source>
        <dbReference type="Proteomes" id="UP000327493"/>
    </source>
</evidence>
<comment type="caution">
    <text evidence="2">The sequence shown here is derived from an EMBL/GenBank/DDBJ whole genome shotgun (WGS) entry which is preliminary data.</text>
</comment>
<dbReference type="AlphaFoldDB" id="A0A5J5DAA3"/>
<accession>A0A5J5DAA3</accession>
<protein>
    <submittedName>
        <fullName evidence="2">Uncharacterized protein</fullName>
    </submittedName>
</protein>
<feature type="region of interest" description="Disordered" evidence="1">
    <location>
        <begin position="28"/>
        <end position="71"/>
    </location>
</feature>
<gene>
    <name evidence="2" type="ORF">FQN60_013135</name>
</gene>
<feature type="compositionally biased region" description="Basic and acidic residues" evidence="1">
    <location>
        <begin position="28"/>
        <end position="44"/>
    </location>
</feature>
<evidence type="ECO:0000313" key="2">
    <source>
        <dbReference type="EMBL" id="KAA8589770.1"/>
    </source>
</evidence>
<organism evidence="2 3">
    <name type="scientific">Etheostoma spectabile</name>
    <name type="common">orangethroat darter</name>
    <dbReference type="NCBI Taxonomy" id="54343"/>
    <lineage>
        <taxon>Eukaryota</taxon>
        <taxon>Metazoa</taxon>
        <taxon>Chordata</taxon>
        <taxon>Craniata</taxon>
        <taxon>Vertebrata</taxon>
        <taxon>Euteleostomi</taxon>
        <taxon>Actinopterygii</taxon>
        <taxon>Neopterygii</taxon>
        <taxon>Teleostei</taxon>
        <taxon>Neoteleostei</taxon>
        <taxon>Acanthomorphata</taxon>
        <taxon>Eupercaria</taxon>
        <taxon>Perciformes</taxon>
        <taxon>Percoidei</taxon>
        <taxon>Percidae</taxon>
        <taxon>Etheostomatinae</taxon>
        <taxon>Etheostoma</taxon>
    </lineage>
</organism>
<name>A0A5J5DAA3_9PERO</name>